<dbReference type="InterPro" id="IPR032816">
    <property type="entry name" value="VTT_dom"/>
</dbReference>
<feature type="transmembrane region" description="Helical" evidence="1">
    <location>
        <begin position="115"/>
        <end position="135"/>
    </location>
</feature>
<feature type="domain" description="VTT" evidence="2">
    <location>
        <begin position="63"/>
        <end position="163"/>
    </location>
</feature>
<dbReference type="GO" id="GO:0005886">
    <property type="term" value="C:plasma membrane"/>
    <property type="evidence" value="ECO:0007669"/>
    <property type="project" value="TreeGrafter"/>
</dbReference>
<accession>A0A432XQ27</accession>
<keyword evidence="4" id="KW-1185">Reference proteome</keyword>
<dbReference type="InterPro" id="IPR051311">
    <property type="entry name" value="DedA_domain"/>
</dbReference>
<protein>
    <submittedName>
        <fullName evidence="3">Alkaline phosphatase</fullName>
    </submittedName>
</protein>
<evidence type="ECO:0000313" key="4">
    <source>
        <dbReference type="Proteomes" id="UP000286678"/>
    </source>
</evidence>
<keyword evidence="1" id="KW-0812">Transmembrane</keyword>
<comment type="caution">
    <text evidence="3">The sequence shown here is derived from an EMBL/GenBank/DDBJ whole genome shotgun (WGS) entry which is preliminary data.</text>
</comment>
<dbReference type="PANTHER" id="PTHR42709">
    <property type="entry name" value="ALKALINE PHOSPHATASE LIKE PROTEIN"/>
    <property type="match status" value="1"/>
</dbReference>
<feature type="transmembrane region" description="Helical" evidence="1">
    <location>
        <begin position="181"/>
        <end position="199"/>
    </location>
</feature>
<sequence>MNPKPPKSDNAQANKWLERILDSNHILWMIFVLSMLEATIIPVPLELVLIPLLLHERERWFAIATATLAGCLVGAAIGYSIGYFLFDSVGQWALSLLGYEQAFAEFSSEFKSDGFVTLLLVGITPIPFQVGMLTAGSTGYSFMLFMFAAFIARGIRYYGLALLVNWLGERVLSWWQEQQKQLGWGVLVVGLLIYLLVIFV</sequence>
<name>A0A432XQ27_9GAMM</name>
<keyword evidence="1" id="KW-0472">Membrane</keyword>
<dbReference type="RefSeq" id="WP_126832398.1">
    <property type="nucleotide sequence ID" value="NZ_PIPT01000001.1"/>
</dbReference>
<dbReference type="OrthoDB" id="9130337at2"/>
<reference evidence="4" key="1">
    <citation type="journal article" date="2018" name="Front. Microbiol.">
        <title>Genome-Based Analysis Reveals the Taxonomy and Diversity of the Family Idiomarinaceae.</title>
        <authorList>
            <person name="Liu Y."/>
            <person name="Lai Q."/>
            <person name="Shao Z."/>
        </authorList>
    </citation>
    <scope>NUCLEOTIDE SEQUENCE [LARGE SCALE GENOMIC DNA]</scope>
    <source>
        <strain evidence="4">SW15</strain>
    </source>
</reference>
<dbReference type="Pfam" id="PF09335">
    <property type="entry name" value="VTT_dom"/>
    <property type="match status" value="1"/>
</dbReference>
<evidence type="ECO:0000313" key="3">
    <source>
        <dbReference type="EMBL" id="RUO50763.1"/>
    </source>
</evidence>
<evidence type="ECO:0000256" key="1">
    <source>
        <dbReference type="SAM" id="Phobius"/>
    </source>
</evidence>
<keyword evidence="1" id="KW-1133">Transmembrane helix</keyword>
<proteinExistence type="predicted"/>
<feature type="transmembrane region" description="Helical" evidence="1">
    <location>
        <begin position="142"/>
        <end position="161"/>
    </location>
</feature>
<gene>
    <name evidence="3" type="ORF">CWE21_01265</name>
</gene>
<feature type="transmembrane region" description="Helical" evidence="1">
    <location>
        <begin position="26"/>
        <end position="54"/>
    </location>
</feature>
<dbReference type="AlphaFoldDB" id="A0A432XQ27"/>
<dbReference type="EMBL" id="PIPT01000001">
    <property type="protein sequence ID" value="RUO50763.1"/>
    <property type="molecule type" value="Genomic_DNA"/>
</dbReference>
<organism evidence="3 4">
    <name type="scientific">Pseudidiomarina aquimaris</name>
    <dbReference type="NCBI Taxonomy" id="641841"/>
    <lineage>
        <taxon>Bacteria</taxon>
        <taxon>Pseudomonadati</taxon>
        <taxon>Pseudomonadota</taxon>
        <taxon>Gammaproteobacteria</taxon>
        <taxon>Alteromonadales</taxon>
        <taxon>Idiomarinaceae</taxon>
        <taxon>Pseudidiomarina</taxon>
    </lineage>
</organism>
<dbReference type="Proteomes" id="UP000286678">
    <property type="component" value="Unassembled WGS sequence"/>
</dbReference>
<feature type="transmembrane region" description="Helical" evidence="1">
    <location>
        <begin position="61"/>
        <end position="86"/>
    </location>
</feature>
<dbReference type="PANTHER" id="PTHR42709:SF11">
    <property type="entry name" value="DEDA FAMILY PROTEIN"/>
    <property type="match status" value="1"/>
</dbReference>
<evidence type="ECO:0000259" key="2">
    <source>
        <dbReference type="Pfam" id="PF09335"/>
    </source>
</evidence>